<reference evidence="4" key="1">
    <citation type="journal article" date="2019" name="Int. J. Syst. Evol. Microbiol.">
        <title>The Global Catalogue of Microorganisms (GCM) 10K type strain sequencing project: providing services to taxonomists for standard genome sequencing and annotation.</title>
        <authorList>
            <consortium name="The Broad Institute Genomics Platform"/>
            <consortium name="The Broad Institute Genome Sequencing Center for Infectious Disease"/>
            <person name="Wu L."/>
            <person name="Ma J."/>
        </authorList>
    </citation>
    <scope>NUCLEOTIDE SEQUENCE [LARGE SCALE GENOMIC DNA]</scope>
    <source>
        <strain evidence="4">CGMCC-1.15741</strain>
    </source>
</reference>
<gene>
    <name evidence="3" type="ORF">ACFQDM_03020</name>
</gene>
<dbReference type="Pfam" id="PF13400">
    <property type="entry name" value="Tad"/>
    <property type="match status" value="1"/>
</dbReference>
<dbReference type="InterPro" id="IPR028087">
    <property type="entry name" value="Tad_N"/>
</dbReference>
<feature type="domain" description="Putative Flp pilus-assembly TadG-like N-terminal" evidence="2">
    <location>
        <begin position="11"/>
        <end position="56"/>
    </location>
</feature>
<dbReference type="RefSeq" id="WP_377375259.1">
    <property type="nucleotide sequence ID" value="NZ_JBHSSW010000003.1"/>
</dbReference>
<keyword evidence="4" id="KW-1185">Reference proteome</keyword>
<feature type="transmembrane region" description="Helical" evidence="1">
    <location>
        <begin position="12"/>
        <end position="32"/>
    </location>
</feature>
<protein>
    <submittedName>
        <fullName evidence="3">Pilus assembly protein TadG-related protein</fullName>
    </submittedName>
</protein>
<keyword evidence="1" id="KW-0472">Membrane</keyword>
<accession>A0ABW1S6Z9</accession>
<dbReference type="SUPFAM" id="SSF53300">
    <property type="entry name" value="vWA-like"/>
    <property type="match status" value="1"/>
</dbReference>
<proteinExistence type="predicted"/>
<keyword evidence="1" id="KW-1133">Transmembrane helix</keyword>
<name>A0ABW1S6Z9_9PROT</name>
<sequence length="558" mass="61814">MFRSLKSNRDGNVAMIFAICLIPLMVLMGAAIDMSRQRGNSVAAQNAIDAALLAVAHEAFGMKEEDIQGKARKWFTNQLNGAPVTIEQFVIVKGDRKLTADVTVSMDTTFLSIMGIKKLRFTRHASVLFGIKKVEMALVLDTTGSMLQKPTGSHLNKLKIMQKAATDMMTQLEDLPNSAGQIEVAIVPFATYVNVGKENAKAKWMDTKALSSVHGDNLVDGLNRFDLYDHLGYEWKGCVQARPAPYDVDDTTPRKNKPDTLYVPLFHPDETDSRWREQFPNNYVSDASSLGSAFLDIGNPMKYGLPENVLKLMDGYVYASDYDRDDCEGSEDDNEGYGNNDCEFGDPLKVSNWTTVETKPTYTYFSDVFSSTGPSYNCEMRPITPLTSRFSDLRKEIDALSASGSTNLAQGMVWGWRALSPEEPFSEGDAFTDEVEKVVVLLSDGNNMVVERNKAGGSDFSAYGYLENERLEGTTSRSTQKDILDAMDERTLTSCANAKEAGIRIITIRLDLADERSEKVLKTCASSPDDYLDVQDGSKLGDAFKQITEKVTLLYLSE</sequence>
<dbReference type="InterPro" id="IPR036465">
    <property type="entry name" value="vWFA_dom_sf"/>
</dbReference>
<evidence type="ECO:0000313" key="4">
    <source>
        <dbReference type="Proteomes" id="UP001596303"/>
    </source>
</evidence>
<keyword evidence="1" id="KW-0812">Transmembrane</keyword>
<evidence type="ECO:0000259" key="2">
    <source>
        <dbReference type="Pfam" id="PF13400"/>
    </source>
</evidence>
<evidence type="ECO:0000313" key="3">
    <source>
        <dbReference type="EMBL" id="MFC6197029.1"/>
    </source>
</evidence>
<evidence type="ECO:0000256" key="1">
    <source>
        <dbReference type="SAM" id="Phobius"/>
    </source>
</evidence>
<dbReference type="Proteomes" id="UP001596303">
    <property type="component" value="Unassembled WGS sequence"/>
</dbReference>
<dbReference type="Gene3D" id="3.40.50.410">
    <property type="entry name" value="von Willebrand factor, type A domain"/>
    <property type="match status" value="2"/>
</dbReference>
<comment type="caution">
    <text evidence="3">The sequence shown here is derived from an EMBL/GenBank/DDBJ whole genome shotgun (WGS) entry which is preliminary data.</text>
</comment>
<dbReference type="EMBL" id="JBHSSW010000003">
    <property type="protein sequence ID" value="MFC6197029.1"/>
    <property type="molecule type" value="Genomic_DNA"/>
</dbReference>
<organism evidence="3 4">
    <name type="scientific">Ponticaulis profundi</name>
    <dbReference type="NCBI Taxonomy" id="2665222"/>
    <lineage>
        <taxon>Bacteria</taxon>
        <taxon>Pseudomonadati</taxon>
        <taxon>Pseudomonadota</taxon>
        <taxon>Alphaproteobacteria</taxon>
        <taxon>Hyphomonadales</taxon>
        <taxon>Hyphomonadaceae</taxon>
        <taxon>Ponticaulis</taxon>
    </lineage>
</organism>